<evidence type="ECO:0000256" key="5">
    <source>
        <dbReference type="SAM" id="MobiDB-lite"/>
    </source>
</evidence>
<dbReference type="OrthoDB" id="5954824at2759"/>
<keyword evidence="3 4" id="KW-0539">Nucleus</keyword>
<evidence type="ECO:0000256" key="2">
    <source>
        <dbReference type="ARBA" id="ARBA00023125"/>
    </source>
</evidence>
<dbReference type="PROSITE" id="PS00658">
    <property type="entry name" value="FORK_HEAD_2"/>
    <property type="match status" value="1"/>
</dbReference>
<dbReference type="InterPro" id="IPR030456">
    <property type="entry name" value="TF_fork_head_CS_2"/>
</dbReference>
<organism evidence="7 8">
    <name type="scientific">Choiromyces venosus 120613-1</name>
    <dbReference type="NCBI Taxonomy" id="1336337"/>
    <lineage>
        <taxon>Eukaryota</taxon>
        <taxon>Fungi</taxon>
        <taxon>Dikarya</taxon>
        <taxon>Ascomycota</taxon>
        <taxon>Pezizomycotina</taxon>
        <taxon>Pezizomycetes</taxon>
        <taxon>Pezizales</taxon>
        <taxon>Tuberaceae</taxon>
        <taxon>Choiromyces</taxon>
    </lineage>
</organism>
<dbReference type="GO" id="GO:0000978">
    <property type="term" value="F:RNA polymerase II cis-regulatory region sequence-specific DNA binding"/>
    <property type="evidence" value="ECO:0007669"/>
    <property type="project" value="TreeGrafter"/>
</dbReference>
<dbReference type="SMART" id="SM00339">
    <property type="entry name" value="FH"/>
    <property type="match status" value="1"/>
</dbReference>
<feature type="region of interest" description="Disordered" evidence="5">
    <location>
        <begin position="150"/>
        <end position="184"/>
    </location>
</feature>
<feature type="region of interest" description="Disordered" evidence="5">
    <location>
        <begin position="670"/>
        <end position="694"/>
    </location>
</feature>
<reference evidence="7 8" key="1">
    <citation type="journal article" date="2018" name="Nat. Ecol. Evol.">
        <title>Pezizomycetes genomes reveal the molecular basis of ectomycorrhizal truffle lifestyle.</title>
        <authorList>
            <person name="Murat C."/>
            <person name="Payen T."/>
            <person name="Noel B."/>
            <person name="Kuo A."/>
            <person name="Morin E."/>
            <person name="Chen J."/>
            <person name="Kohler A."/>
            <person name="Krizsan K."/>
            <person name="Balestrini R."/>
            <person name="Da Silva C."/>
            <person name="Montanini B."/>
            <person name="Hainaut M."/>
            <person name="Levati E."/>
            <person name="Barry K.W."/>
            <person name="Belfiori B."/>
            <person name="Cichocki N."/>
            <person name="Clum A."/>
            <person name="Dockter R.B."/>
            <person name="Fauchery L."/>
            <person name="Guy J."/>
            <person name="Iotti M."/>
            <person name="Le Tacon F."/>
            <person name="Lindquist E.A."/>
            <person name="Lipzen A."/>
            <person name="Malagnac F."/>
            <person name="Mello A."/>
            <person name="Molinier V."/>
            <person name="Miyauchi S."/>
            <person name="Poulain J."/>
            <person name="Riccioni C."/>
            <person name="Rubini A."/>
            <person name="Sitrit Y."/>
            <person name="Splivallo R."/>
            <person name="Traeger S."/>
            <person name="Wang M."/>
            <person name="Zifcakova L."/>
            <person name="Wipf D."/>
            <person name="Zambonelli A."/>
            <person name="Paolocci F."/>
            <person name="Nowrousian M."/>
            <person name="Ottonello S."/>
            <person name="Baldrian P."/>
            <person name="Spatafora J.W."/>
            <person name="Henrissat B."/>
            <person name="Nagy L.G."/>
            <person name="Aury J.M."/>
            <person name="Wincker P."/>
            <person name="Grigoriev I.V."/>
            <person name="Bonfante P."/>
            <person name="Martin F.M."/>
        </authorList>
    </citation>
    <scope>NUCLEOTIDE SEQUENCE [LARGE SCALE GENOMIC DNA]</scope>
    <source>
        <strain evidence="7 8">120613-1</strain>
    </source>
</reference>
<accession>A0A3N4K5R7</accession>
<evidence type="ECO:0000256" key="1">
    <source>
        <dbReference type="ARBA" id="ARBA00004123"/>
    </source>
</evidence>
<gene>
    <name evidence="7" type="ORF">L873DRAFT_1662392</name>
</gene>
<feature type="DNA-binding region" description="Fork-head" evidence="4">
    <location>
        <begin position="228"/>
        <end position="323"/>
    </location>
</feature>
<feature type="region of interest" description="Disordered" evidence="5">
    <location>
        <begin position="1"/>
        <end position="82"/>
    </location>
</feature>
<dbReference type="InterPro" id="IPR050211">
    <property type="entry name" value="FOX_domain-containing"/>
</dbReference>
<dbReference type="Proteomes" id="UP000276215">
    <property type="component" value="Unassembled WGS sequence"/>
</dbReference>
<sequence length="694" mass="76456">MLSTRLPPLKIHRDALGPSSEPGSASTPTFPPSSASSNPLQLTNGNLQPIMFRPPIVGPSSSPSKKKLHSRQNQVLNNPKYSSRIPLPKRVLQNTFDRISMPPPEPDAFSTDSPLKKPPISVFNTSFAPMPAAQLRKTQAAFFTSFSSSKTSFGKENVSPEPRSSDDHHGGKPLTGLKPAPRRALMEAAPIKEKKILREKNISQNASSPAKDEPLVWEPPVIVDDGRKPPYSYATLIGMAILRAPSQRLTLAQIYKWIADTFLYYRTSNNGWQNSIRHNLSLNKAFVKQERPKDDPGKGNYWVVGTGFEHQFMKNKNSRKSGSHSKKSSAASKALMLEEMENMSHPEPIIEIHVEHADSTEHADSADTIEDKEAALEELLTLSSDATRSASPEPRRMPDDDDDVFRPSSPHGNAATRSSPPPPIMCSSPPITRSQIQPHRDSTPPPMFPSTNRKRKAPPMGDSGYFSSLESSVVRPTIEEDRPRIKRGRAEEDIARIRHSSHESPIRRNTLGGGMSFLTSSPVRNYDNNPMLPPLTPATMLRPQNPPMSVSPATSLRIHRDRVSQLVKSPSRDIGVLEDNPWGAAFAELTSGNFGMDNSNDNAQDDIETIVSRACFGSPDKRADKRREVRRSYDGGLRSADLLGEGFLEPPDVFGVDVFGVMKSGYEKFTTDGFGSPSTTPGRPDLGRSHTTDF</sequence>
<evidence type="ECO:0000256" key="3">
    <source>
        <dbReference type="ARBA" id="ARBA00023242"/>
    </source>
</evidence>
<dbReference type="AlphaFoldDB" id="A0A3N4K5R7"/>
<dbReference type="CDD" id="cd00059">
    <property type="entry name" value="FH_FOX"/>
    <property type="match status" value="1"/>
</dbReference>
<evidence type="ECO:0000313" key="8">
    <source>
        <dbReference type="Proteomes" id="UP000276215"/>
    </source>
</evidence>
<protein>
    <recommendedName>
        <fullName evidence="6">Fork-head domain-containing protein</fullName>
    </recommendedName>
</protein>
<dbReference type="PROSITE" id="PS00657">
    <property type="entry name" value="FORK_HEAD_1"/>
    <property type="match status" value="1"/>
</dbReference>
<feature type="region of interest" description="Disordered" evidence="5">
    <location>
        <begin position="382"/>
        <end position="460"/>
    </location>
</feature>
<dbReference type="PANTHER" id="PTHR11829">
    <property type="entry name" value="FORKHEAD BOX PROTEIN"/>
    <property type="match status" value="1"/>
</dbReference>
<evidence type="ECO:0000259" key="6">
    <source>
        <dbReference type="PROSITE" id="PS50039"/>
    </source>
</evidence>
<dbReference type="GO" id="GO:0001228">
    <property type="term" value="F:DNA-binding transcription activator activity, RNA polymerase II-specific"/>
    <property type="evidence" value="ECO:0007669"/>
    <property type="project" value="UniProtKB-ARBA"/>
</dbReference>
<dbReference type="InterPro" id="IPR036388">
    <property type="entry name" value="WH-like_DNA-bd_sf"/>
</dbReference>
<proteinExistence type="predicted"/>
<dbReference type="GO" id="GO:0005634">
    <property type="term" value="C:nucleus"/>
    <property type="evidence" value="ECO:0007669"/>
    <property type="project" value="UniProtKB-SubCell"/>
</dbReference>
<dbReference type="SUPFAM" id="SSF46785">
    <property type="entry name" value="Winged helix' DNA-binding domain"/>
    <property type="match status" value="1"/>
</dbReference>
<feature type="compositionally biased region" description="Polar residues" evidence="5">
    <location>
        <begin position="71"/>
        <end position="81"/>
    </location>
</feature>
<dbReference type="Gene3D" id="1.10.10.10">
    <property type="entry name" value="Winged helix-like DNA-binding domain superfamily/Winged helix DNA-binding domain"/>
    <property type="match status" value="1"/>
</dbReference>
<feature type="domain" description="Fork-head" evidence="6">
    <location>
        <begin position="228"/>
        <end position="323"/>
    </location>
</feature>
<feature type="compositionally biased region" description="Low complexity" evidence="5">
    <location>
        <begin position="22"/>
        <end position="39"/>
    </location>
</feature>
<keyword evidence="8" id="KW-1185">Reference proteome</keyword>
<dbReference type="InterPro" id="IPR018122">
    <property type="entry name" value="TF_fork_head_CS_1"/>
</dbReference>
<dbReference type="PANTHER" id="PTHR11829:SF343">
    <property type="entry name" value="FORK-HEAD DOMAIN-CONTAINING PROTEIN"/>
    <property type="match status" value="1"/>
</dbReference>
<dbReference type="PROSITE" id="PS50039">
    <property type="entry name" value="FORK_HEAD_3"/>
    <property type="match status" value="1"/>
</dbReference>
<feature type="compositionally biased region" description="Basic and acidic residues" evidence="5">
    <location>
        <begin position="685"/>
        <end position="694"/>
    </location>
</feature>
<dbReference type="PRINTS" id="PR00053">
    <property type="entry name" value="FORKHEAD"/>
</dbReference>
<dbReference type="EMBL" id="ML120352">
    <property type="protein sequence ID" value="RPB05874.1"/>
    <property type="molecule type" value="Genomic_DNA"/>
</dbReference>
<dbReference type="STRING" id="1336337.A0A3N4K5R7"/>
<keyword evidence="2 4" id="KW-0238">DNA-binding</keyword>
<dbReference type="Pfam" id="PF00250">
    <property type="entry name" value="Forkhead"/>
    <property type="match status" value="1"/>
</dbReference>
<dbReference type="FunFam" id="1.10.10.10:FF:000260">
    <property type="entry name" value="Forkhead transcription factor (Sep1)"/>
    <property type="match status" value="1"/>
</dbReference>
<evidence type="ECO:0000256" key="4">
    <source>
        <dbReference type="PROSITE-ProRule" id="PRU00089"/>
    </source>
</evidence>
<dbReference type="InterPro" id="IPR036390">
    <property type="entry name" value="WH_DNA-bd_sf"/>
</dbReference>
<evidence type="ECO:0000313" key="7">
    <source>
        <dbReference type="EMBL" id="RPB05874.1"/>
    </source>
</evidence>
<dbReference type="InterPro" id="IPR001766">
    <property type="entry name" value="Fork_head_dom"/>
</dbReference>
<comment type="subcellular location">
    <subcellularLocation>
        <location evidence="1 4">Nucleus</location>
    </subcellularLocation>
</comment>
<name>A0A3N4K5R7_9PEZI</name>